<accession>A0A501PJZ1</accession>
<keyword evidence="2 8" id="KW-0699">rRNA-binding</keyword>
<dbReference type="GO" id="GO:1990904">
    <property type="term" value="C:ribonucleoprotein complex"/>
    <property type="evidence" value="ECO:0007669"/>
    <property type="project" value="UniProtKB-KW"/>
</dbReference>
<dbReference type="RefSeq" id="WP_139940104.1">
    <property type="nucleotide sequence ID" value="NZ_JBHSYP010000008.1"/>
</dbReference>
<reference evidence="12" key="1">
    <citation type="submission" date="2019-06" db="EMBL/GenBank/DDBJ databases">
        <title>The complete genome of Emcibacter congregatus ZYLT.</title>
        <authorList>
            <person name="Zhao Z."/>
        </authorList>
    </citation>
    <scope>NUCLEOTIDE SEQUENCE [LARGE SCALE GENOMIC DNA]</scope>
    <source>
        <strain evidence="12">MCCC 1A06723</strain>
    </source>
</reference>
<comment type="function">
    <text evidence="7 8">One of the proteins that surrounds the polypeptide exit tunnel on the outside of the subunit.</text>
</comment>
<evidence type="ECO:0000259" key="10">
    <source>
        <dbReference type="SMART" id="SM00739"/>
    </source>
</evidence>
<dbReference type="EMBL" id="VFIY01000006">
    <property type="protein sequence ID" value="TPD60585.1"/>
    <property type="molecule type" value="Genomic_DNA"/>
</dbReference>
<feature type="domain" description="KOW" evidence="10">
    <location>
        <begin position="8"/>
        <end position="35"/>
    </location>
</feature>
<dbReference type="SUPFAM" id="SSF50104">
    <property type="entry name" value="Translation proteins SH3-like domain"/>
    <property type="match status" value="1"/>
</dbReference>
<comment type="similarity">
    <text evidence="1 8 9">Belongs to the universal ribosomal protein uL24 family.</text>
</comment>
<comment type="function">
    <text evidence="8">One of two assembly initiator proteins, it binds directly to the 5'-end of the 23S rRNA, where it nucleates assembly of the 50S subunit.</text>
</comment>
<evidence type="ECO:0000256" key="2">
    <source>
        <dbReference type="ARBA" id="ARBA00022730"/>
    </source>
</evidence>
<dbReference type="HAMAP" id="MF_01326_B">
    <property type="entry name" value="Ribosomal_uL24_B"/>
    <property type="match status" value="1"/>
</dbReference>
<dbReference type="GO" id="GO:0005840">
    <property type="term" value="C:ribosome"/>
    <property type="evidence" value="ECO:0007669"/>
    <property type="project" value="UniProtKB-KW"/>
</dbReference>
<dbReference type="Pfam" id="PF00467">
    <property type="entry name" value="KOW"/>
    <property type="match status" value="1"/>
</dbReference>
<protein>
    <recommendedName>
        <fullName evidence="6 8">Large ribosomal subunit protein uL24</fullName>
    </recommendedName>
</protein>
<dbReference type="PANTHER" id="PTHR12903">
    <property type="entry name" value="MITOCHONDRIAL RIBOSOMAL PROTEIN L24"/>
    <property type="match status" value="1"/>
</dbReference>
<comment type="subunit">
    <text evidence="8">Part of the 50S ribosomal subunit.</text>
</comment>
<evidence type="ECO:0000313" key="12">
    <source>
        <dbReference type="Proteomes" id="UP000319148"/>
    </source>
</evidence>
<comment type="caution">
    <text evidence="11">The sequence shown here is derived from an EMBL/GenBank/DDBJ whole genome shotgun (WGS) entry which is preliminary data.</text>
</comment>
<dbReference type="InterPro" id="IPR057264">
    <property type="entry name" value="Ribosomal_uL24_C"/>
</dbReference>
<dbReference type="Proteomes" id="UP000319148">
    <property type="component" value="Unassembled WGS sequence"/>
</dbReference>
<dbReference type="CDD" id="cd06089">
    <property type="entry name" value="KOW_RPL26"/>
    <property type="match status" value="1"/>
</dbReference>
<evidence type="ECO:0000256" key="3">
    <source>
        <dbReference type="ARBA" id="ARBA00022884"/>
    </source>
</evidence>
<dbReference type="InterPro" id="IPR003256">
    <property type="entry name" value="Ribosomal_uL24"/>
</dbReference>
<evidence type="ECO:0000256" key="1">
    <source>
        <dbReference type="ARBA" id="ARBA00010618"/>
    </source>
</evidence>
<dbReference type="InterPro" id="IPR041988">
    <property type="entry name" value="Ribosomal_uL24_KOW"/>
</dbReference>
<proteinExistence type="inferred from homology"/>
<dbReference type="GO" id="GO:0003735">
    <property type="term" value="F:structural constituent of ribosome"/>
    <property type="evidence" value="ECO:0007669"/>
    <property type="project" value="InterPro"/>
</dbReference>
<dbReference type="PROSITE" id="PS01108">
    <property type="entry name" value="RIBOSOMAL_L24"/>
    <property type="match status" value="1"/>
</dbReference>
<evidence type="ECO:0000256" key="4">
    <source>
        <dbReference type="ARBA" id="ARBA00022980"/>
    </source>
</evidence>
<keyword evidence="12" id="KW-1185">Reference proteome</keyword>
<evidence type="ECO:0000313" key="11">
    <source>
        <dbReference type="EMBL" id="TPD60585.1"/>
    </source>
</evidence>
<dbReference type="FunFam" id="2.30.30.30:FF:000004">
    <property type="entry name" value="50S ribosomal protein L24"/>
    <property type="match status" value="1"/>
</dbReference>
<dbReference type="AlphaFoldDB" id="A0A501PJZ1"/>
<dbReference type="NCBIfam" id="TIGR01079">
    <property type="entry name" value="rplX_bact"/>
    <property type="match status" value="1"/>
</dbReference>
<keyword evidence="4 8" id="KW-0689">Ribosomal protein</keyword>
<dbReference type="Gene3D" id="2.30.30.30">
    <property type="match status" value="1"/>
</dbReference>
<dbReference type="GO" id="GO:0019843">
    <property type="term" value="F:rRNA binding"/>
    <property type="evidence" value="ECO:0007669"/>
    <property type="project" value="UniProtKB-UniRule"/>
</dbReference>
<keyword evidence="3 8" id="KW-0694">RNA-binding</keyword>
<evidence type="ECO:0000256" key="5">
    <source>
        <dbReference type="ARBA" id="ARBA00023274"/>
    </source>
</evidence>
<dbReference type="SMART" id="SM00739">
    <property type="entry name" value="KOW"/>
    <property type="match status" value="1"/>
</dbReference>
<organism evidence="11 12">
    <name type="scientific">Emcibacter nanhaiensis</name>
    <dbReference type="NCBI Taxonomy" id="1505037"/>
    <lineage>
        <taxon>Bacteria</taxon>
        <taxon>Pseudomonadati</taxon>
        <taxon>Pseudomonadota</taxon>
        <taxon>Alphaproteobacteria</taxon>
        <taxon>Emcibacterales</taxon>
        <taxon>Emcibacteraceae</taxon>
        <taxon>Emcibacter</taxon>
    </lineage>
</organism>
<dbReference type="Pfam" id="PF17136">
    <property type="entry name" value="ribosomal_L24"/>
    <property type="match status" value="1"/>
</dbReference>
<evidence type="ECO:0000256" key="8">
    <source>
        <dbReference type="HAMAP-Rule" id="MF_01326"/>
    </source>
</evidence>
<dbReference type="InterPro" id="IPR008991">
    <property type="entry name" value="Translation_prot_SH3-like_sf"/>
</dbReference>
<evidence type="ECO:0000256" key="6">
    <source>
        <dbReference type="ARBA" id="ARBA00035206"/>
    </source>
</evidence>
<dbReference type="OrthoDB" id="9807419at2"/>
<keyword evidence="5 8" id="KW-0687">Ribonucleoprotein</keyword>
<dbReference type="InterPro" id="IPR014722">
    <property type="entry name" value="Rib_uL2_dom2"/>
</dbReference>
<dbReference type="GO" id="GO:0006412">
    <property type="term" value="P:translation"/>
    <property type="evidence" value="ECO:0007669"/>
    <property type="project" value="UniProtKB-UniRule"/>
</dbReference>
<gene>
    <name evidence="8" type="primary">rplX</name>
    <name evidence="11" type="ORF">FIV46_07590</name>
</gene>
<name>A0A501PJZ1_9PROT</name>
<evidence type="ECO:0000256" key="9">
    <source>
        <dbReference type="RuleBase" id="RU003477"/>
    </source>
</evidence>
<sequence length="109" mass="11665">MAKNAKYKIRKGDEVVVLTGKDKGKTGEIIKMLPSEGRAVVQGVNVVKRHTRPSQTSQGGIVTKEASIHVSNLALKDPKTGKPTKVGFKVEKDGTKVRVAKASGEVIND</sequence>
<evidence type="ECO:0000256" key="7">
    <source>
        <dbReference type="ARBA" id="ARBA00058688"/>
    </source>
</evidence>
<dbReference type="InterPro" id="IPR005824">
    <property type="entry name" value="KOW"/>
</dbReference>
<dbReference type="InterPro" id="IPR005825">
    <property type="entry name" value="Ribosomal_uL24_CS"/>
</dbReference>